<evidence type="ECO:0000313" key="2">
    <source>
        <dbReference type="Proteomes" id="UP000326570"/>
    </source>
</evidence>
<evidence type="ECO:0000313" key="1">
    <source>
        <dbReference type="EMBL" id="KAA9340310.1"/>
    </source>
</evidence>
<dbReference type="AlphaFoldDB" id="A0A5N1J0Y5"/>
<dbReference type="EMBL" id="VTWT01000003">
    <property type="protein sequence ID" value="KAA9340310.1"/>
    <property type="molecule type" value="Genomic_DNA"/>
</dbReference>
<comment type="caution">
    <text evidence="1">The sequence shown here is derived from an EMBL/GenBank/DDBJ whole genome shotgun (WGS) entry which is preliminary data.</text>
</comment>
<organism evidence="1 2">
    <name type="scientific">Adhaeribacter soli</name>
    <dbReference type="NCBI Taxonomy" id="2607655"/>
    <lineage>
        <taxon>Bacteria</taxon>
        <taxon>Pseudomonadati</taxon>
        <taxon>Bacteroidota</taxon>
        <taxon>Cytophagia</taxon>
        <taxon>Cytophagales</taxon>
        <taxon>Hymenobacteraceae</taxon>
        <taxon>Adhaeribacter</taxon>
    </lineage>
</organism>
<accession>A0A5N1J0Y5</accession>
<dbReference type="InterPro" id="IPR019734">
    <property type="entry name" value="TPR_rpt"/>
</dbReference>
<gene>
    <name evidence="1" type="ORF">F0P94_08160</name>
</gene>
<keyword evidence="2" id="KW-1185">Reference proteome</keyword>
<protein>
    <submittedName>
        <fullName evidence="1">Tetratricopeptide repeat protein</fullName>
    </submittedName>
</protein>
<name>A0A5N1J0Y5_9BACT</name>
<reference evidence="1 2" key="1">
    <citation type="submission" date="2019-09" db="EMBL/GenBank/DDBJ databases">
        <title>Genome sequence of Adhaeribacter sp. M2.</title>
        <authorList>
            <person name="Srinivasan S."/>
        </authorList>
    </citation>
    <scope>NUCLEOTIDE SEQUENCE [LARGE SCALE GENOMIC DNA]</scope>
    <source>
        <strain evidence="1 2">M2</strain>
    </source>
</reference>
<dbReference type="Pfam" id="PF13174">
    <property type="entry name" value="TPR_6"/>
    <property type="match status" value="2"/>
</dbReference>
<dbReference type="RefSeq" id="WP_150903381.1">
    <property type="nucleotide sequence ID" value="NZ_VTWT01000003.1"/>
</dbReference>
<dbReference type="InterPro" id="IPR011990">
    <property type="entry name" value="TPR-like_helical_dom_sf"/>
</dbReference>
<proteinExistence type="predicted"/>
<dbReference type="Proteomes" id="UP000326570">
    <property type="component" value="Unassembled WGS sequence"/>
</dbReference>
<dbReference type="SUPFAM" id="SSF48452">
    <property type="entry name" value="TPR-like"/>
    <property type="match status" value="1"/>
</dbReference>
<dbReference type="PROSITE" id="PS51257">
    <property type="entry name" value="PROKAR_LIPOPROTEIN"/>
    <property type="match status" value="1"/>
</dbReference>
<dbReference type="Gene3D" id="1.25.40.10">
    <property type="entry name" value="Tetratricopeptide repeat domain"/>
    <property type="match status" value="1"/>
</dbReference>
<sequence length="190" mass="21818">MKRILFYLLPLLFLIACNKGKEKERANLSPRDAAVSKIDSLETQIRASVDKQENPDVTLALNAIKHYRYFAADFPQDSLSPDYLFRAAQIYEGVLQDHAEAAEIYGSVYEKYPKYKNRPMMLFHQGNAYIEAQDTAYASLYLGRFIREYGNHPFADDAQGLLNIMRMNDAQLQDFLTKARKQPEGSAQHQ</sequence>